<dbReference type="Proteomes" id="UP000683925">
    <property type="component" value="Unassembled WGS sequence"/>
</dbReference>
<protein>
    <submittedName>
        <fullName evidence="2">Uncharacterized protein</fullName>
    </submittedName>
</protein>
<evidence type="ECO:0000256" key="1">
    <source>
        <dbReference type="SAM" id="SignalP"/>
    </source>
</evidence>
<accession>A0A8S1YMN2</accession>
<feature type="signal peptide" evidence="1">
    <location>
        <begin position="1"/>
        <end position="23"/>
    </location>
</feature>
<dbReference type="OrthoDB" id="10301191at2759"/>
<feature type="chain" id="PRO_5035921925" evidence="1">
    <location>
        <begin position="24"/>
        <end position="281"/>
    </location>
</feature>
<name>A0A8S1YMN2_PAROT</name>
<gene>
    <name evidence="2" type="ORF">POCTA_138.1.T1580099</name>
</gene>
<keyword evidence="3" id="KW-1185">Reference proteome</keyword>
<organism evidence="2 3">
    <name type="scientific">Paramecium octaurelia</name>
    <dbReference type="NCBI Taxonomy" id="43137"/>
    <lineage>
        <taxon>Eukaryota</taxon>
        <taxon>Sar</taxon>
        <taxon>Alveolata</taxon>
        <taxon>Ciliophora</taxon>
        <taxon>Intramacronucleata</taxon>
        <taxon>Oligohymenophorea</taxon>
        <taxon>Peniculida</taxon>
        <taxon>Parameciidae</taxon>
        <taxon>Paramecium</taxon>
    </lineage>
</organism>
<reference evidence="2" key="1">
    <citation type="submission" date="2021-01" db="EMBL/GenBank/DDBJ databases">
        <authorList>
            <consortium name="Genoscope - CEA"/>
            <person name="William W."/>
        </authorList>
    </citation>
    <scope>NUCLEOTIDE SEQUENCE</scope>
</reference>
<comment type="caution">
    <text evidence="2">The sequence shown here is derived from an EMBL/GenBank/DDBJ whole genome shotgun (WGS) entry which is preliminary data.</text>
</comment>
<evidence type="ECO:0000313" key="2">
    <source>
        <dbReference type="EMBL" id="CAD8212612.1"/>
    </source>
</evidence>
<proteinExistence type="predicted"/>
<keyword evidence="1" id="KW-0732">Signal</keyword>
<dbReference type="EMBL" id="CAJJDP010000160">
    <property type="protein sequence ID" value="CAD8212612.1"/>
    <property type="molecule type" value="Genomic_DNA"/>
</dbReference>
<sequence length="281" mass="32037">MKLQNNQICILLLIFTLQKEIIGQALVDLKNGRCDCEEMQNELECVIMQKCKFEDGKCKSLPCESLQGSLLAGCSLAKGQGCIFNVLEATCTEFQGCSSYEYKKQNDCSLLPTKCYYNSELQRCEDQSQLPSCSELLQSECFHGKEGICVFKDGKCQEFTKCEDVEKNDKRCQEAYPSCNYISYNDCKTQIGSCGQSSYNNCNWVRETINGENYFLCERKIESEQKVCVDWNPNEQTLETCLFGSSYTHHWKDNQCVKCSPSNHNSSLRLEIVIMLLTLAF</sequence>
<dbReference type="OMA" id="RLEIVIM"/>
<dbReference type="AlphaFoldDB" id="A0A8S1YMN2"/>
<evidence type="ECO:0000313" key="3">
    <source>
        <dbReference type="Proteomes" id="UP000683925"/>
    </source>
</evidence>